<organism evidence="3 4">
    <name type="scientific">Streptomyces buecherae</name>
    <dbReference type="NCBI Taxonomy" id="2763006"/>
    <lineage>
        <taxon>Bacteria</taxon>
        <taxon>Bacillati</taxon>
        <taxon>Actinomycetota</taxon>
        <taxon>Actinomycetes</taxon>
        <taxon>Kitasatosporales</taxon>
        <taxon>Streptomycetaceae</taxon>
        <taxon>Streptomyces</taxon>
    </lineage>
</organism>
<keyword evidence="2" id="KW-1133">Transmembrane helix</keyword>
<keyword evidence="2" id="KW-0472">Membrane</keyword>
<dbReference type="AlphaFoldDB" id="A0A7H8NFE4"/>
<reference evidence="3 4" key="1">
    <citation type="submission" date="2020-06" db="EMBL/GenBank/DDBJ databases">
        <title>Genome mining for natural products.</title>
        <authorList>
            <person name="Zhang B."/>
            <person name="Shi J."/>
            <person name="Ge H."/>
        </authorList>
    </citation>
    <scope>NUCLEOTIDE SEQUENCE [LARGE SCALE GENOMIC DNA]</scope>
    <source>
        <strain evidence="3 4">NA00687</strain>
    </source>
</reference>
<dbReference type="RefSeq" id="WP_176164890.1">
    <property type="nucleotide sequence ID" value="NZ_CP054929.1"/>
</dbReference>
<protein>
    <submittedName>
        <fullName evidence="3">Uncharacterized protein</fullName>
    </submittedName>
</protein>
<keyword evidence="2" id="KW-0812">Transmembrane</keyword>
<gene>
    <name evidence="3" type="ORF">HUT08_30670</name>
</gene>
<evidence type="ECO:0000256" key="1">
    <source>
        <dbReference type="SAM" id="MobiDB-lite"/>
    </source>
</evidence>
<dbReference type="Proteomes" id="UP000509303">
    <property type="component" value="Chromosome"/>
</dbReference>
<sequence length="279" mass="28641">MTAAADPVAGLVADLLAHGSTATPRTVRPRRGLARLVTAALCAVLGVGLLVGAVLGSLLREGGGPARSTDAFQHARTLWRGVPVDTLFPRTLTGRGAGPGGADRTWTRIAVAPDDGCAGAFDPLLATVLSPVGCTRLLRATYADATSTSVTTVGLVVTRADAAGMRTLRNRFATERLGQRADLLPKPYPADGTAAEGFGDAQRASWRISVPADLPVIVYAVSGFADGRDVQRPEPADRATARGATTDPAEAGLGHDAKGLAAGVERAFRTALNAAMEAK</sequence>
<feature type="transmembrane region" description="Helical" evidence="2">
    <location>
        <begin position="33"/>
        <end position="59"/>
    </location>
</feature>
<name>A0A7H8NFE4_9ACTN</name>
<evidence type="ECO:0000256" key="2">
    <source>
        <dbReference type="SAM" id="Phobius"/>
    </source>
</evidence>
<accession>A0A7H8NFE4</accession>
<keyword evidence="4" id="KW-1185">Reference proteome</keyword>
<evidence type="ECO:0000313" key="3">
    <source>
        <dbReference type="EMBL" id="QKW53180.1"/>
    </source>
</evidence>
<feature type="compositionally biased region" description="Basic and acidic residues" evidence="1">
    <location>
        <begin position="229"/>
        <end position="240"/>
    </location>
</feature>
<dbReference type="EMBL" id="CP054929">
    <property type="protein sequence ID" value="QKW53180.1"/>
    <property type="molecule type" value="Genomic_DNA"/>
</dbReference>
<evidence type="ECO:0000313" key="4">
    <source>
        <dbReference type="Proteomes" id="UP000509303"/>
    </source>
</evidence>
<feature type="region of interest" description="Disordered" evidence="1">
    <location>
        <begin position="229"/>
        <end position="255"/>
    </location>
</feature>
<proteinExistence type="predicted"/>